<evidence type="ECO:0000313" key="3">
    <source>
        <dbReference type="Proteomes" id="UP000560081"/>
    </source>
</evidence>
<dbReference type="AlphaFoldDB" id="A0A4Y8X4M1"/>
<gene>
    <name evidence="2" type="ORF">BJ976_001360</name>
</gene>
<dbReference type="InterPro" id="IPR036866">
    <property type="entry name" value="RibonucZ/Hydroxyglut_hydro"/>
</dbReference>
<sequence length="270" mass="28938">MKLTVIGASGSFPGPGSPASCYLVTADGPDGDGGTRPWRVLLDLGNGSLGVLQRYIDLEQLDGILLSHLHPDHCMDLCGLHVAVRWNPAGWHAGRIPVYGPAATATRIAEAYGMEPEPGMHPDFDFRTWRPGRTERLGPFRITPHSVRHPIDEAYALRLEVDEPGEDGAPVPRVLTYSGDTDTCEGLVAAARGADVFLCEAAFQEGRDDHIDGVHLTGLRAGRMAAQAGARKLLLTHLPVWNDPQQAALEARRAYEGPLAVAVAGLSYGV</sequence>
<dbReference type="Proteomes" id="UP000560081">
    <property type="component" value="Unassembled WGS sequence"/>
</dbReference>
<dbReference type="Gene3D" id="3.60.15.10">
    <property type="entry name" value="Ribonuclease Z/Hydroxyacylglutathione hydrolase-like"/>
    <property type="match status" value="1"/>
</dbReference>
<dbReference type="RefSeq" id="WP_135028183.1">
    <property type="nucleotide sequence ID" value="NZ_BMLA01000001.1"/>
</dbReference>
<keyword evidence="3" id="KW-1185">Reference proteome</keyword>
<evidence type="ECO:0000259" key="1">
    <source>
        <dbReference type="Pfam" id="PF12706"/>
    </source>
</evidence>
<dbReference type="CDD" id="cd07716">
    <property type="entry name" value="RNaseZ_short-form-like_MBL-fold"/>
    <property type="match status" value="1"/>
</dbReference>
<dbReference type="PANTHER" id="PTHR46018:SF4">
    <property type="entry name" value="METALLO-HYDROLASE YHFI-RELATED"/>
    <property type="match status" value="1"/>
</dbReference>
<evidence type="ECO:0000313" key="2">
    <source>
        <dbReference type="EMBL" id="MBB4883009.1"/>
    </source>
</evidence>
<dbReference type="Pfam" id="PF12706">
    <property type="entry name" value="Lactamase_B_2"/>
    <property type="match status" value="1"/>
</dbReference>
<proteinExistence type="predicted"/>
<name>A0A4Y8X4M1_9MICC</name>
<protein>
    <submittedName>
        <fullName evidence="2">Ribonuclease BN (tRNA processing enzyme)</fullName>
    </submittedName>
</protein>
<feature type="domain" description="Metallo-beta-lactamase" evidence="1">
    <location>
        <begin position="39"/>
        <end position="237"/>
    </location>
</feature>
<accession>A0A4Y8X4M1</accession>
<reference evidence="2 3" key="1">
    <citation type="submission" date="2020-08" db="EMBL/GenBank/DDBJ databases">
        <title>Sequencing the genomes of 1000 actinobacteria strains.</title>
        <authorList>
            <person name="Klenk H.-P."/>
        </authorList>
    </citation>
    <scope>NUCLEOTIDE SEQUENCE [LARGE SCALE GENOMIC DNA]</scope>
    <source>
        <strain evidence="2 3">DSM 19079</strain>
    </source>
</reference>
<dbReference type="EMBL" id="JACHMC010000001">
    <property type="protein sequence ID" value="MBB4883009.1"/>
    <property type="molecule type" value="Genomic_DNA"/>
</dbReference>
<dbReference type="GO" id="GO:0042781">
    <property type="term" value="F:3'-tRNA processing endoribonuclease activity"/>
    <property type="evidence" value="ECO:0007669"/>
    <property type="project" value="TreeGrafter"/>
</dbReference>
<organism evidence="2 3">
    <name type="scientific">Micrococcus flavus</name>
    <dbReference type="NCBI Taxonomy" id="384602"/>
    <lineage>
        <taxon>Bacteria</taxon>
        <taxon>Bacillati</taxon>
        <taxon>Actinomycetota</taxon>
        <taxon>Actinomycetes</taxon>
        <taxon>Micrococcales</taxon>
        <taxon>Micrococcaceae</taxon>
        <taxon>Micrococcus</taxon>
    </lineage>
</organism>
<dbReference type="InterPro" id="IPR001279">
    <property type="entry name" value="Metallo-B-lactamas"/>
</dbReference>
<dbReference type="OrthoDB" id="9800940at2"/>
<comment type="caution">
    <text evidence="2">The sequence shown here is derived from an EMBL/GenBank/DDBJ whole genome shotgun (WGS) entry which is preliminary data.</text>
</comment>
<dbReference type="SUPFAM" id="SSF56281">
    <property type="entry name" value="Metallo-hydrolase/oxidoreductase"/>
    <property type="match status" value="1"/>
</dbReference>
<dbReference type="PANTHER" id="PTHR46018">
    <property type="entry name" value="ZINC PHOSPHODIESTERASE ELAC PROTEIN 1"/>
    <property type="match status" value="1"/>
</dbReference>